<protein>
    <recommendedName>
        <fullName evidence="4">ADP-ribosylation/crystallin J1</fullName>
    </recommendedName>
</protein>
<dbReference type="EMBL" id="JACHJK010000002">
    <property type="protein sequence ID" value="MBB5925976.1"/>
    <property type="molecule type" value="Genomic_DNA"/>
</dbReference>
<evidence type="ECO:0000313" key="3">
    <source>
        <dbReference type="Proteomes" id="UP000585836"/>
    </source>
</evidence>
<feature type="region of interest" description="Disordered" evidence="1">
    <location>
        <begin position="121"/>
        <end position="140"/>
    </location>
</feature>
<evidence type="ECO:0000313" key="2">
    <source>
        <dbReference type="EMBL" id="MBB5925976.1"/>
    </source>
</evidence>
<organism evidence="2 3">
    <name type="scientific">Streptomyces echinatus</name>
    <dbReference type="NCBI Taxonomy" id="67293"/>
    <lineage>
        <taxon>Bacteria</taxon>
        <taxon>Bacillati</taxon>
        <taxon>Actinomycetota</taxon>
        <taxon>Actinomycetes</taxon>
        <taxon>Kitasatosporales</taxon>
        <taxon>Streptomycetaceae</taxon>
        <taxon>Streptomyces</taxon>
    </lineage>
</organism>
<gene>
    <name evidence="2" type="ORF">FHS34_001430</name>
</gene>
<proteinExistence type="predicted"/>
<dbReference type="AlphaFoldDB" id="A0A7W9PQG7"/>
<accession>A0A7W9PQG7</accession>
<name>A0A7W9PQG7_9ACTN</name>
<evidence type="ECO:0008006" key="4">
    <source>
        <dbReference type="Google" id="ProtNLM"/>
    </source>
</evidence>
<comment type="caution">
    <text evidence="2">The sequence shown here is derived from an EMBL/GenBank/DDBJ whole genome shotgun (WGS) entry which is preliminary data.</text>
</comment>
<sequence>MTGPRSTTTLWRPTGPVELELVRELGWRAWPPRLPEQPIFYPVLNEDYAIRIARDRNVKHDGAGFVTRFEVDTEFLARYPVRQAGGETILELWVPAEELDEFNAHIVGRIEVVRRSARLRSASERPRRPGTRVLSRTDDA</sequence>
<evidence type="ECO:0000256" key="1">
    <source>
        <dbReference type="SAM" id="MobiDB-lite"/>
    </source>
</evidence>
<keyword evidence="3" id="KW-1185">Reference proteome</keyword>
<dbReference type="Proteomes" id="UP000585836">
    <property type="component" value="Unassembled WGS sequence"/>
</dbReference>
<reference evidence="2 3" key="1">
    <citation type="submission" date="2020-08" db="EMBL/GenBank/DDBJ databases">
        <title>Genomic Encyclopedia of Type Strains, Phase III (KMG-III): the genomes of soil and plant-associated and newly described type strains.</title>
        <authorList>
            <person name="Whitman W."/>
        </authorList>
    </citation>
    <scope>NUCLEOTIDE SEQUENCE [LARGE SCALE GENOMIC DNA]</scope>
    <source>
        <strain evidence="2 3">CECT 3313</strain>
    </source>
</reference>